<name>A0ABM9ZU40_9BACT</name>
<evidence type="ECO:0000256" key="2">
    <source>
        <dbReference type="ARBA" id="ARBA00009992"/>
    </source>
</evidence>
<evidence type="ECO:0000256" key="4">
    <source>
        <dbReference type="ARBA" id="ARBA00022884"/>
    </source>
</evidence>
<evidence type="ECO:0000256" key="5">
    <source>
        <dbReference type="ARBA" id="ARBA00023015"/>
    </source>
</evidence>
<dbReference type="Gene3D" id="3.40.1510.10">
    <property type="entry name" value="Hut operon regulatory protein HutP"/>
    <property type="match status" value="1"/>
</dbReference>
<dbReference type="RefSeq" id="WP_009165184.1">
    <property type="nucleotide sequence ID" value="NZ_ADFP01000084.1"/>
</dbReference>
<dbReference type="InterPro" id="IPR015111">
    <property type="entry name" value="Regulatory_HutP"/>
</dbReference>
<evidence type="ECO:0000313" key="7">
    <source>
        <dbReference type="EMBL" id="EFB90370.1"/>
    </source>
</evidence>
<protein>
    <recommendedName>
        <fullName evidence="3">Hut operon positive regulatory protein</fullName>
    </recommendedName>
</protein>
<dbReference type="CDD" id="cd11640">
    <property type="entry name" value="HutP"/>
    <property type="match status" value="1"/>
</dbReference>
<evidence type="ECO:0000313" key="8">
    <source>
        <dbReference type="Proteomes" id="UP000006462"/>
    </source>
</evidence>
<keyword evidence="4" id="KW-0694">RNA-binding</keyword>
<evidence type="ECO:0000256" key="6">
    <source>
        <dbReference type="ARBA" id="ARBA00023163"/>
    </source>
</evidence>
<dbReference type="InterPro" id="IPR036482">
    <property type="entry name" value="Regulatory_HutP_sf"/>
</dbReference>
<organism evidence="7 8">
    <name type="scientific">Pyramidobacter piscolens W5455</name>
    <dbReference type="NCBI Taxonomy" id="352165"/>
    <lineage>
        <taxon>Bacteria</taxon>
        <taxon>Thermotogati</taxon>
        <taxon>Synergistota</taxon>
        <taxon>Synergistia</taxon>
        <taxon>Synergistales</taxon>
        <taxon>Dethiosulfovibrionaceae</taxon>
        <taxon>Pyramidobacter</taxon>
    </lineage>
</organism>
<comment type="caution">
    <text evidence="7">The sequence shown here is derived from an EMBL/GenBank/DDBJ whole genome shotgun (WGS) entry which is preliminary data.</text>
</comment>
<reference evidence="7 8" key="1">
    <citation type="submission" date="2009-12" db="EMBL/GenBank/DDBJ databases">
        <authorList>
            <person name="Shrivastava S."/>
            <person name="Madupu R."/>
            <person name="Durkin A.S."/>
            <person name="Torralba M."/>
            <person name="Methe B."/>
            <person name="Sutton G.G."/>
            <person name="Strausberg R.L."/>
            <person name="Nelson K.E."/>
        </authorList>
    </citation>
    <scope>NUCLEOTIDE SEQUENCE [LARGE SCALE GENOMIC DNA]</scope>
    <source>
        <strain evidence="7 8">W5455</strain>
    </source>
</reference>
<sequence length="189" mass="19145">MAAGEKAAPSADGEVGLQAAEAGAEWRGGAAENKTAPVAPEPPLCDVTVRMRINDTGDIAKAALYLALSEGIGEERRIKEALSACGWCGVATEVGGISGELAVKASRALVGAALNSGVVCKSTAEMHALMHAAQEAFNVFIPGGLLEMSIGAKIAIVRNAQWLAVAVAGDAAFHAVAHHGRVGVGVMHL</sequence>
<gene>
    <name evidence="7" type="ORF">HMPREF7215_2260</name>
</gene>
<evidence type="ECO:0000256" key="3">
    <source>
        <dbReference type="ARBA" id="ARBA00019377"/>
    </source>
</evidence>
<comment type="similarity">
    <text evidence="2">Belongs to the HutP family.</text>
</comment>
<proteinExistence type="inferred from homology"/>
<evidence type="ECO:0000256" key="1">
    <source>
        <dbReference type="ARBA" id="ARBA00002945"/>
    </source>
</evidence>
<keyword evidence="6" id="KW-0804">Transcription</keyword>
<keyword evidence="8" id="KW-1185">Reference proteome</keyword>
<dbReference type="EMBL" id="ADFP01000084">
    <property type="protein sequence ID" value="EFB90370.1"/>
    <property type="molecule type" value="Genomic_DNA"/>
</dbReference>
<comment type="function">
    <text evidence="1">Antiterminator that binds to cis-acting regulatory sequences on the mRNA in the presence of histidine, thereby suppressing transcription termination and activating the hut operon for histidine utilization.</text>
</comment>
<dbReference type="Pfam" id="PF09021">
    <property type="entry name" value="HutP"/>
    <property type="match status" value="1"/>
</dbReference>
<dbReference type="GeneID" id="90986989"/>
<accession>A0ABM9ZU40</accession>
<keyword evidence="5" id="KW-0805">Transcription regulation</keyword>
<dbReference type="SUPFAM" id="SSF111064">
    <property type="entry name" value="Hut operon positive regulatory protein HutP"/>
    <property type="match status" value="1"/>
</dbReference>
<dbReference type="Proteomes" id="UP000006462">
    <property type="component" value="Unassembled WGS sequence"/>
</dbReference>